<proteinExistence type="predicted"/>
<protein>
    <submittedName>
        <fullName evidence="1">Uncharacterized protein</fullName>
    </submittedName>
</protein>
<gene>
    <name evidence="1" type="ORF">Pcinc_018036</name>
</gene>
<keyword evidence="2" id="KW-1185">Reference proteome</keyword>
<organism evidence="1 2">
    <name type="scientific">Petrolisthes cinctipes</name>
    <name type="common">Flat porcelain crab</name>
    <dbReference type="NCBI Taxonomy" id="88211"/>
    <lineage>
        <taxon>Eukaryota</taxon>
        <taxon>Metazoa</taxon>
        <taxon>Ecdysozoa</taxon>
        <taxon>Arthropoda</taxon>
        <taxon>Crustacea</taxon>
        <taxon>Multicrustacea</taxon>
        <taxon>Malacostraca</taxon>
        <taxon>Eumalacostraca</taxon>
        <taxon>Eucarida</taxon>
        <taxon>Decapoda</taxon>
        <taxon>Pleocyemata</taxon>
        <taxon>Anomura</taxon>
        <taxon>Galatheoidea</taxon>
        <taxon>Porcellanidae</taxon>
        <taxon>Petrolisthes</taxon>
    </lineage>
</organism>
<dbReference type="Proteomes" id="UP001286313">
    <property type="component" value="Unassembled WGS sequence"/>
</dbReference>
<accession>A0AAE1KJR9</accession>
<evidence type="ECO:0000313" key="2">
    <source>
        <dbReference type="Proteomes" id="UP001286313"/>
    </source>
</evidence>
<name>A0AAE1KJR9_PETCI</name>
<reference evidence="1" key="1">
    <citation type="submission" date="2023-10" db="EMBL/GenBank/DDBJ databases">
        <title>Genome assemblies of two species of porcelain crab, Petrolisthes cinctipes and Petrolisthes manimaculis (Anomura: Porcellanidae).</title>
        <authorList>
            <person name="Angst P."/>
        </authorList>
    </citation>
    <scope>NUCLEOTIDE SEQUENCE</scope>
    <source>
        <strain evidence="1">PB745_01</strain>
        <tissue evidence="1">Gill</tissue>
    </source>
</reference>
<sequence>MMASWQEVMAPKIRVRSLRCLITALKELENYVGACEVCGDLVVRPPLFKVDKTEQNLRWCTHWPRCAALRRRAGDVISRSPRSLTGSRHWYMGAVHTILPS</sequence>
<dbReference type="AlphaFoldDB" id="A0AAE1KJR9"/>
<dbReference type="EMBL" id="JAWQEG010001704">
    <property type="protein sequence ID" value="KAK3877236.1"/>
    <property type="molecule type" value="Genomic_DNA"/>
</dbReference>
<evidence type="ECO:0000313" key="1">
    <source>
        <dbReference type="EMBL" id="KAK3877236.1"/>
    </source>
</evidence>
<comment type="caution">
    <text evidence="1">The sequence shown here is derived from an EMBL/GenBank/DDBJ whole genome shotgun (WGS) entry which is preliminary data.</text>
</comment>